<dbReference type="UniPathway" id="UPA00132"/>
<proteinExistence type="inferred from homology"/>
<feature type="domain" description="D-arabinono-1,4-lactone oxidase C-terminal" evidence="4">
    <location>
        <begin position="9"/>
        <end position="102"/>
    </location>
</feature>
<dbReference type="HOGENOM" id="CLU_139386_0_0_1"/>
<dbReference type="OMA" id="MAFFKHR"/>
<dbReference type="InterPro" id="IPR055154">
    <property type="entry name" value="GULLO2-like_C"/>
</dbReference>
<dbReference type="AlphaFoldDB" id="D8SXK1"/>
<dbReference type="OrthoDB" id="610608at2759"/>
<dbReference type="STRING" id="88036.D8SXK1"/>
<dbReference type="PANTHER" id="PTHR13878">
    <property type="entry name" value="GULONOLACTONE OXIDASE"/>
    <property type="match status" value="1"/>
</dbReference>
<accession>D8SXK1</accession>
<evidence type="ECO:0000256" key="3">
    <source>
        <dbReference type="ARBA" id="ARBA00023002"/>
    </source>
</evidence>
<evidence type="ECO:0000259" key="4">
    <source>
        <dbReference type="Pfam" id="PF04030"/>
    </source>
</evidence>
<keyword evidence="3" id="KW-0560">Oxidoreductase</keyword>
<dbReference type="Pfam" id="PF04030">
    <property type="entry name" value="ALO"/>
    <property type="match status" value="1"/>
</dbReference>
<dbReference type="InterPro" id="IPR050432">
    <property type="entry name" value="FAD-linked_Oxidoreductases_BP"/>
</dbReference>
<gene>
    <name evidence="6" type="ORF">SELMODRAFT_15358</name>
</gene>
<dbReference type="InterPro" id="IPR007173">
    <property type="entry name" value="ALO_C"/>
</dbReference>
<feature type="non-terminal residue" evidence="6">
    <location>
        <position position="149"/>
    </location>
</feature>
<dbReference type="Pfam" id="PF22906">
    <property type="entry name" value="GULLO2-like_3rd"/>
    <property type="match status" value="1"/>
</dbReference>
<evidence type="ECO:0000313" key="7">
    <source>
        <dbReference type="Proteomes" id="UP000001514"/>
    </source>
</evidence>
<comment type="similarity">
    <text evidence="2">Belongs to the oxygen-dependent FAD-linked oxidoreductase family.</text>
</comment>
<comment type="pathway">
    <text evidence="1">Cofactor biosynthesis; L-ascorbate biosynthesis.</text>
</comment>
<dbReference type="Gramene" id="EFJ10819">
    <property type="protein sequence ID" value="EFJ10819"/>
    <property type="gene ID" value="SELMODRAFT_15358"/>
</dbReference>
<evidence type="ECO:0000313" key="6">
    <source>
        <dbReference type="EMBL" id="EFJ10819.1"/>
    </source>
</evidence>
<dbReference type="GO" id="GO:0016020">
    <property type="term" value="C:membrane"/>
    <property type="evidence" value="ECO:0007669"/>
    <property type="project" value="InterPro"/>
</dbReference>
<dbReference type="InParanoid" id="D8SXK1"/>
<protein>
    <submittedName>
        <fullName evidence="6">Uncharacterized protein</fullName>
    </submittedName>
</protein>
<dbReference type="EMBL" id="GL377651">
    <property type="protein sequence ID" value="EFJ10819.1"/>
    <property type="molecule type" value="Genomic_DNA"/>
</dbReference>
<sequence>DTYGGLWLRNVRASRAYLGEKRDVTHVEFFAFNHRDSARPQAYEAIMEELEQILLFKYDGMPHLGKNRPHTFKNIGSKTRNLAKFLEVRRKMDPDGWFSSEWSGIRGSVVSSSDGCAPGGLCVCSEDRHCAPEEGYLCKPGIVYKEARV</sequence>
<evidence type="ECO:0000256" key="1">
    <source>
        <dbReference type="ARBA" id="ARBA00005147"/>
    </source>
</evidence>
<evidence type="ECO:0000259" key="5">
    <source>
        <dbReference type="Pfam" id="PF22906"/>
    </source>
</evidence>
<dbReference type="GO" id="GO:0003885">
    <property type="term" value="F:D-arabinono-1,4-lactone oxidase activity"/>
    <property type="evidence" value="ECO:0007669"/>
    <property type="project" value="InterPro"/>
</dbReference>
<reference evidence="6 7" key="1">
    <citation type="journal article" date="2011" name="Science">
        <title>The Selaginella genome identifies genetic changes associated with the evolution of vascular plants.</title>
        <authorList>
            <person name="Banks J.A."/>
            <person name="Nishiyama T."/>
            <person name="Hasebe M."/>
            <person name="Bowman J.L."/>
            <person name="Gribskov M."/>
            <person name="dePamphilis C."/>
            <person name="Albert V.A."/>
            <person name="Aono N."/>
            <person name="Aoyama T."/>
            <person name="Ambrose B.A."/>
            <person name="Ashton N.W."/>
            <person name="Axtell M.J."/>
            <person name="Barker E."/>
            <person name="Barker M.S."/>
            <person name="Bennetzen J.L."/>
            <person name="Bonawitz N.D."/>
            <person name="Chapple C."/>
            <person name="Cheng C."/>
            <person name="Correa L.G."/>
            <person name="Dacre M."/>
            <person name="DeBarry J."/>
            <person name="Dreyer I."/>
            <person name="Elias M."/>
            <person name="Engstrom E.M."/>
            <person name="Estelle M."/>
            <person name="Feng L."/>
            <person name="Finet C."/>
            <person name="Floyd S.K."/>
            <person name="Frommer W.B."/>
            <person name="Fujita T."/>
            <person name="Gramzow L."/>
            <person name="Gutensohn M."/>
            <person name="Harholt J."/>
            <person name="Hattori M."/>
            <person name="Heyl A."/>
            <person name="Hirai T."/>
            <person name="Hiwatashi Y."/>
            <person name="Ishikawa M."/>
            <person name="Iwata M."/>
            <person name="Karol K.G."/>
            <person name="Koehler B."/>
            <person name="Kolukisaoglu U."/>
            <person name="Kubo M."/>
            <person name="Kurata T."/>
            <person name="Lalonde S."/>
            <person name="Li K."/>
            <person name="Li Y."/>
            <person name="Litt A."/>
            <person name="Lyons E."/>
            <person name="Manning G."/>
            <person name="Maruyama T."/>
            <person name="Michael T.P."/>
            <person name="Mikami K."/>
            <person name="Miyazaki S."/>
            <person name="Morinaga S."/>
            <person name="Murata T."/>
            <person name="Mueller-Roeber B."/>
            <person name="Nelson D.R."/>
            <person name="Obara M."/>
            <person name="Oguri Y."/>
            <person name="Olmstead R.G."/>
            <person name="Onodera N."/>
            <person name="Petersen B.L."/>
            <person name="Pils B."/>
            <person name="Prigge M."/>
            <person name="Rensing S.A."/>
            <person name="Riano-Pachon D.M."/>
            <person name="Roberts A.W."/>
            <person name="Sato Y."/>
            <person name="Scheller H.V."/>
            <person name="Schulz B."/>
            <person name="Schulz C."/>
            <person name="Shakirov E.V."/>
            <person name="Shibagaki N."/>
            <person name="Shinohara N."/>
            <person name="Shippen D.E."/>
            <person name="Soerensen I."/>
            <person name="Sotooka R."/>
            <person name="Sugimoto N."/>
            <person name="Sugita M."/>
            <person name="Sumikawa N."/>
            <person name="Tanurdzic M."/>
            <person name="Theissen G."/>
            <person name="Ulvskov P."/>
            <person name="Wakazuki S."/>
            <person name="Weng J.K."/>
            <person name="Willats W.W."/>
            <person name="Wipf D."/>
            <person name="Wolf P.G."/>
            <person name="Yang L."/>
            <person name="Zimmer A.D."/>
            <person name="Zhu Q."/>
            <person name="Mitros T."/>
            <person name="Hellsten U."/>
            <person name="Loque D."/>
            <person name="Otillar R."/>
            <person name="Salamov A."/>
            <person name="Schmutz J."/>
            <person name="Shapiro H."/>
            <person name="Lindquist E."/>
            <person name="Lucas S."/>
            <person name="Rokhsar D."/>
            <person name="Grigoriev I.V."/>
        </authorList>
    </citation>
    <scope>NUCLEOTIDE SEQUENCE [LARGE SCALE GENOMIC DNA]</scope>
</reference>
<dbReference type="PANTHER" id="PTHR13878:SF67">
    <property type="entry name" value="L-GULONOLACTONE OXIDASE 5"/>
    <property type="match status" value="1"/>
</dbReference>
<feature type="non-terminal residue" evidence="6">
    <location>
        <position position="1"/>
    </location>
</feature>
<keyword evidence="7" id="KW-1185">Reference proteome</keyword>
<evidence type="ECO:0000256" key="2">
    <source>
        <dbReference type="ARBA" id="ARBA00005466"/>
    </source>
</evidence>
<organism evidence="7">
    <name type="scientific">Selaginella moellendorffii</name>
    <name type="common">Spikemoss</name>
    <dbReference type="NCBI Taxonomy" id="88036"/>
    <lineage>
        <taxon>Eukaryota</taxon>
        <taxon>Viridiplantae</taxon>
        <taxon>Streptophyta</taxon>
        <taxon>Embryophyta</taxon>
        <taxon>Tracheophyta</taxon>
        <taxon>Lycopodiopsida</taxon>
        <taxon>Selaginellales</taxon>
        <taxon>Selaginellaceae</taxon>
        <taxon>Selaginella</taxon>
    </lineage>
</organism>
<dbReference type="GO" id="GO:0019853">
    <property type="term" value="P:L-ascorbic acid biosynthetic process"/>
    <property type="evidence" value="ECO:0007669"/>
    <property type="project" value="UniProtKB-UniPathway"/>
</dbReference>
<dbReference type="KEGG" id="smo:SELMODRAFT_15358"/>
<feature type="domain" description="L-gulonolactone oxidase 2-like C-terminal" evidence="5">
    <location>
        <begin position="114"/>
        <end position="149"/>
    </location>
</feature>
<name>D8SXK1_SELML</name>
<dbReference type="eggNOG" id="KOG4730">
    <property type="taxonomic scope" value="Eukaryota"/>
</dbReference>
<dbReference type="Proteomes" id="UP000001514">
    <property type="component" value="Unassembled WGS sequence"/>
</dbReference>